<dbReference type="PANTHER" id="PTHR12526:SF634">
    <property type="entry name" value="BLL3361 PROTEIN"/>
    <property type="match status" value="1"/>
</dbReference>
<dbReference type="InterPro" id="IPR001296">
    <property type="entry name" value="Glyco_trans_1"/>
</dbReference>
<proteinExistence type="predicted"/>
<keyword evidence="2" id="KW-0808">Transferase</keyword>
<dbReference type="Gene3D" id="3.40.50.2000">
    <property type="entry name" value="Glycogen Phosphorylase B"/>
    <property type="match status" value="2"/>
</dbReference>
<gene>
    <name evidence="2" type="ORF">F4695_003180</name>
</gene>
<dbReference type="PANTHER" id="PTHR12526">
    <property type="entry name" value="GLYCOSYLTRANSFERASE"/>
    <property type="match status" value="1"/>
</dbReference>
<dbReference type="GO" id="GO:0016757">
    <property type="term" value="F:glycosyltransferase activity"/>
    <property type="evidence" value="ECO:0007669"/>
    <property type="project" value="InterPro"/>
</dbReference>
<accession>A0A7X0JLG2</accession>
<reference evidence="2 3" key="1">
    <citation type="submission" date="2020-08" db="EMBL/GenBank/DDBJ databases">
        <title>The Agave Microbiome: Exploring the role of microbial communities in plant adaptations to desert environments.</title>
        <authorList>
            <person name="Partida-Martinez L.P."/>
        </authorList>
    </citation>
    <scope>NUCLEOTIDE SEQUENCE [LARGE SCALE GENOMIC DNA]</scope>
    <source>
        <strain evidence="2 3">AS3.12</strain>
    </source>
</reference>
<evidence type="ECO:0000259" key="1">
    <source>
        <dbReference type="Pfam" id="PF00534"/>
    </source>
</evidence>
<dbReference type="EMBL" id="JACHBU010000006">
    <property type="protein sequence ID" value="MBB6509796.1"/>
    <property type="molecule type" value="Genomic_DNA"/>
</dbReference>
<evidence type="ECO:0000313" key="2">
    <source>
        <dbReference type="EMBL" id="MBB6509796.1"/>
    </source>
</evidence>
<dbReference type="RefSeq" id="WP_184655224.1">
    <property type="nucleotide sequence ID" value="NZ_JACHBU010000006.1"/>
</dbReference>
<dbReference type="SUPFAM" id="SSF53756">
    <property type="entry name" value="UDP-Glycosyltransferase/glycogen phosphorylase"/>
    <property type="match status" value="1"/>
</dbReference>
<keyword evidence="3" id="KW-1185">Reference proteome</keyword>
<dbReference type="CDD" id="cd03801">
    <property type="entry name" value="GT4_PimA-like"/>
    <property type="match status" value="1"/>
</dbReference>
<name>A0A7X0JLG2_9HYPH</name>
<dbReference type="Proteomes" id="UP000585437">
    <property type="component" value="Unassembled WGS sequence"/>
</dbReference>
<dbReference type="Pfam" id="PF00534">
    <property type="entry name" value="Glycos_transf_1"/>
    <property type="match status" value="1"/>
</dbReference>
<protein>
    <submittedName>
        <fullName evidence="2">Glycosyltransferase involved in cell wall biosynthesis</fullName>
    </submittedName>
</protein>
<evidence type="ECO:0000313" key="3">
    <source>
        <dbReference type="Proteomes" id="UP000585437"/>
    </source>
</evidence>
<sequence length="394" mass="43098">MAESAQRRPTRLLFIQTQAEAAGAQEITRLLAEQLSKPAISGQPEFEAHHLFLYRKTSGCDHFENAHFAADPRPQGISQNLAMLRRLSQLVRTIKPDVMLTFQHFGNVVAAPVGRLLGVPLIIANHVSPQATISRPVALVDKVLGIAGCYDEITVNSKATWLDYQGHPASYKRRLTYVPHGFADRTVSMTQQEARAKFGLPADVPIIGSVARLNAIKRIDLAIRLLPVMPDVHLALAGQGPEAPRLRALGAELGVSDRLHFAGEMPSSEIGAFLKSLDVFVFPTSGETFGLAPVEAAQAGIPVVSSDLSVMREVLQVRGEPCALFVDTTDTASFAKAVRAVLSDPLLRQRLSECGQRLREQHSLDAMVDGYRRLIRRQPKTSEDRLQASGQLQK</sequence>
<organism evidence="2 3">
    <name type="scientific">Rhizobium soli</name>
    <dbReference type="NCBI Taxonomy" id="424798"/>
    <lineage>
        <taxon>Bacteria</taxon>
        <taxon>Pseudomonadati</taxon>
        <taxon>Pseudomonadota</taxon>
        <taxon>Alphaproteobacteria</taxon>
        <taxon>Hyphomicrobiales</taxon>
        <taxon>Rhizobiaceae</taxon>
        <taxon>Rhizobium/Agrobacterium group</taxon>
        <taxon>Rhizobium</taxon>
    </lineage>
</organism>
<feature type="domain" description="Glycosyl transferase family 1" evidence="1">
    <location>
        <begin position="191"/>
        <end position="356"/>
    </location>
</feature>
<comment type="caution">
    <text evidence="2">The sequence shown here is derived from an EMBL/GenBank/DDBJ whole genome shotgun (WGS) entry which is preliminary data.</text>
</comment>
<dbReference type="AlphaFoldDB" id="A0A7X0JLG2"/>